<dbReference type="WBParaSite" id="BPAG_0000814301-mRNA-1">
    <property type="protein sequence ID" value="BPAG_0000814301-mRNA-1"/>
    <property type="gene ID" value="BPAG_0000814301"/>
</dbReference>
<feature type="domain" description="FANCI helical" evidence="2">
    <location>
        <begin position="600"/>
        <end position="826"/>
    </location>
</feature>
<accession>A0A0N4TIS0</accession>
<dbReference type="GO" id="GO:0006281">
    <property type="term" value="P:DNA repair"/>
    <property type="evidence" value="ECO:0007669"/>
    <property type="project" value="InterPro"/>
</dbReference>
<protein>
    <submittedName>
        <fullName evidence="5">FANCI_HD2 domain-containing protein</fullName>
    </submittedName>
</protein>
<evidence type="ECO:0000256" key="1">
    <source>
        <dbReference type="SAM" id="MobiDB-lite"/>
    </source>
</evidence>
<organism evidence="5">
    <name type="scientific">Brugia pahangi</name>
    <name type="common">Filarial nematode worm</name>
    <dbReference type="NCBI Taxonomy" id="6280"/>
    <lineage>
        <taxon>Eukaryota</taxon>
        <taxon>Metazoa</taxon>
        <taxon>Ecdysozoa</taxon>
        <taxon>Nematoda</taxon>
        <taxon>Chromadorea</taxon>
        <taxon>Rhabditida</taxon>
        <taxon>Spirurina</taxon>
        <taxon>Spiruromorpha</taxon>
        <taxon>Filarioidea</taxon>
        <taxon>Onchocercidae</taxon>
        <taxon>Brugia</taxon>
    </lineage>
</organism>
<dbReference type="STRING" id="6280.A0A0N4TIS0"/>
<dbReference type="GO" id="GO:0070182">
    <property type="term" value="F:DNA polymerase binding"/>
    <property type="evidence" value="ECO:0007669"/>
    <property type="project" value="TreeGrafter"/>
</dbReference>
<feature type="compositionally biased region" description="Basic and acidic residues" evidence="1">
    <location>
        <begin position="1329"/>
        <end position="1339"/>
    </location>
</feature>
<dbReference type="InterPro" id="IPR029312">
    <property type="entry name" value="FANCI_HD2"/>
</dbReference>
<evidence type="ECO:0000313" key="5">
    <source>
        <dbReference type="WBParaSite" id="BPAG_0000814301-mRNA-1"/>
    </source>
</evidence>
<reference evidence="5" key="1">
    <citation type="submission" date="2017-02" db="UniProtKB">
        <authorList>
            <consortium name="WormBaseParasite"/>
        </authorList>
    </citation>
    <scope>IDENTIFICATION</scope>
</reference>
<evidence type="ECO:0000259" key="2">
    <source>
        <dbReference type="Pfam" id="PF14680"/>
    </source>
</evidence>
<dbReference type="EMBL" id="UZAD01013131">
    <property type="protein sequence ID" value="VDN89291.1"/>
    <property type="molecule type" value="Genomic_DNA"/>
</dbReference>
<keyword evidence="4" id="KW-1185">Reference proteome</keyword>
<dbReference type="PANTHER" id="PTHR21818:SF0">
    <property type="entry name" value="FANCONI ANEMIA GROUP I PROTEIN"/>
    <property type="match status" value="1"/>
</dbReference>
<proteinExistence type="predicted"/>
<name>A0A0N4TIS0_BRUPA</name>
<evidence type="ECO:0000313" key="3">
    <source>
        <dbReference type="EMBL" id="VDN89291.1"/>
    </source>
</evidence>
<evidence type="ECO:0000313" key="4">
    <source>
        <dbReference type="Proteomes" id="UP000278627"/>
    </source>
</evidence>
<feature type="region of interest" description="Disordered" evidence="1">
    <location>
        <begin position="1322"/>
        <end position="1355"/>
    </location>
</feature>
<dbReference type="PANTHER" id="PTHR21818">
    <property type="entry name" value="BC025462 PROTEIN"/>
    <property type="match status" value="1"/>
</dbReference>
<dbReference type="InterPro" id="IPR026171">
    <property type="entry name" value="FANCI"/>
</dbReference>
<dbReference type="Proteomes" id="UP000278627">
    <property type="component" value="Unassembled WGS sequence"/>
</dbReference>
<dbReference type="Pfam" id="PF14680">
    <property type="entry name" value="FANCI_HD2"/>
    <property type="match status" value="1"/>
</dbReference>
<reference evidence="3 4" key="2">
    <citation type="submission" date="2018-11" db="EMBL/GenBank/DDBJ databases">
        <authorList>
            <consortium name="Pathogen Informatics"/>
        </authorList>
    </citation>
    <scope>NUCLEOTIDE SEQUENCE [LARGE SCALE GENOMIC DNA]</scope>
</reference>
<sequence>MDITNVTSSTQSSLCIRTHENFCTQFCAQVDKYVASGCPQNNEKYAQQIIKILSQLSEEHRWHNFTNFVKQQCGKDGGMLFSNFVKSWYAAIGHVSAETDHVLPMLLLIMEVVKVDNLGYESIIILHNVLEEQIYKMNGNDIKVLGAYIVENFMSGFMLKKSWLSATSIFLQCVVKSENKFIEWEENTVGCVEYRVCFLLKLLIDIVSCNSFKELVVVLRKCSLYDILSLFVEEMMHIETTPEICLKLIVVLPEVINWKGEQTFVNIEICDHLLAKADFPFEDLYMLSVQLHELFNSSVTISKLFLARLKRNRQLVSCSKFALICLLSLCSITRYRLVSMAELKQNVVKLQKHCDRLKRSAWIRDVMGDCDVEILKGNLDAIVEAAVSDTKWYSVIGNTLEQVALMLLLDKCNTEIKFSDGRIVENAGTISLGKSILISLASINVTSIGQLLERILTILFTCVKQNSALILIDGSNRCALCSAICFEIHNLLYSQILLSFAVITVSDTIVDIVSKQTVHVLNSWKSLRSWMDSICDLKETIAISLVRALLPVIILRPQLIAIILNRMKKHVLCDSTVATVLPILLLLLRSSTMRSAVKSDYYSQSFATFSTQALQSMGVETKNTNTELSLEIIGILKRTFSQPANIKSMLYRHVFVGIVEAVSANQNLVYPTLDLLVTHLATLKQISRSTYIESSKSSTVLLEPLSDLVQAVSLLTRISIYGLRNTSTQVVCGKDAKVCQAISELDKLTEFAIEQDVHDLQLDKLSDFSFSVAGRTNLSFASLMVSLYDALIEHLWNISSVLTRREEAEKVLALLRRREEINEILKEKSAKKKESKGEKITVSYSSTTPYLQSITSIISRFIQKINEEDIDINEECLQLLRENMFVWALDWAQRISIDIYKSNTRAPFIALSSFSRTMLLVYVGGSFVHESASFELWNNKCTKAVVSFSNVISLMISKYGFRCDGFLVEMWHILEKSNEEQKGHENAASLMIRFILLHLMPRLLETYKDFEERKMVSDFTHQAFALIAVCRTLFKQVSNEKAQLKCAKLIRNILEKNEISDKTILKEIWYLYMYIERAGSCNNNYTNFLRSAATQIITVLSNKEKESIHLLASINDLTVETSAEMLAAACSASLSDARLTAEMMSQISISSMDVGLVKVIDLCSKLADVVLLLLSVHIDYAVAKEPICALLTAQYEVLNVVVKLMLKTHKYSDISEWMAVAKLASLAHGSILRIMENADENVGTLNPLDEPSLTHNRKVSKSHKDETLYVAYVRSRELYQANLLLLCSALHDHRLDVQVRNNSIGVRDFRIDAEKLRQRVEELGEEAEKEERVRNDQKRSAKKRARIEKDDAINV</sequence>
<gene>
    <name evidence="3" type="ORF">BPAG_LOCUS8105</name>
</gene>